<evidence type="ECO:0000256" key="8">
    <source>
        <dbReference type="ARBA" id="ARBA00022737"/>
    </source>
</evidence>
<feature type="region of interest" description="Disordered" evidence="20">
    <location>
        <begin position="161"/>
        <end position="204"/>
    </location>
</feature>
<keyword evidence="6 17" id="KW-0479">Metal-binding</keyword>
<keyword evidence="9" id="KW-0378">Hydrolase</keyword>
<dbReference type="Pfam" id="PF17771">
    <property type="entry name" value="ADAMTS_CR_2"/>
    <property type="match status" value="1"/>
</dbReference>
<dbReference type="Pfam" id="PF01562">
    <property type="entry name" value="Pep_M12B_propep"/>
    <property type="match status" value="1"/>
</dbReference>
<feature type="binding site" evidence="17 19">
    <location>
        <position position="357"/>
    </location>
    <ligand>
        <name>Zn(2+)</name>
        <dbReference type="ChEBI" id="CHEBI:29105"/>
        <note>catalytic</note>
    </ligand>
</feature>
<evidence type="ECO:0000256" key="4">
    <source>
        <dbReference type="ARBA" id="ARBA00022670"/>
    </source>
</evidence>
<evidence type="ECO:0000256" key="15">
    <source>
        <dbReference type="ARBA" id="ARBA00062682"/>
    </source>
</evidence>
<feature type="binding site" evidence="17 19">
    <location>
        <position position="361"/>
    </location>
    <ligand>
        <name>Zn(2+)</name>
        <dbReference type="ChEBI" id="CHEBI:29105"/>
        <note>catalytic</note>
    </ligand>
</feature>
<evidence type="ECO:0000313" key="23">
    <source>
        <dbReference type="EMBL" id="DBA31870.1"/>
    </source>
</evidence>
<feature type="binding site" evidence="17">
    <location>
        <position position="419"/>
    </location>
    <ligand>
        <name>Ca(2+)</name>
        <dbReference type="ChEBI" id="CHEBI:29108"/>
        <label>1</label>
    </ligand>
</feature>
<dbReference type="Pfam" id="PF19236">
    <property type="entry name" value="ADAMTS_CR_3"/>
    <property type="match status" value="1"/>
</dbReference>
<feature type="binding site" evidence="17">
    <location>
        <position position="214"/>
    </location>
    <ligand>
        <name>Ca(2+)</name>
        <dbReference type="ChEBI" id="CHEBI:29108"/>
        <label>1</label>
    </ligand>
</feature>
<dbReference type="InterPro" id="IPR010294">
    <property type="entry name" value="ADAMTS_spacer1"/>
</dbReference>
<dbReference type="Pfam" id="PF01421">
    <property type="entry name" value="Reprolysin"/>
    <property type="match status" value="1"/>
</dbReference>
<comment type="subunit">
    <text evidence="15">Interacts with COMP.</text>
</comment>
<feature type="disulfide bond" evidence="18">
    <location>
        <begin position="287"/>
        <end position="341"/>
    </location>
</feature>
<dbReference type="InterPro" id="IPR002870">
    <property type="entry name" value="Peptidase_M12B_N"/>
</dbReference>
<keyword evidence="2" id="KW-0964">Secreted</keyword>
<dbReference type="Gene3D" id="3.40.1620.60">
    <property type="match status" value="1"/>
</dbReference>
<dbReference type="PANTHER" id="PTHR13723:SF142">
    <property type="entry name" value="A DISINTEGRIN AND METALLOPROTEINASE WITH THROMBOSPONDIN MOTIFS 7"/>
    <property type="match status" value="1"/>
</dbReference>
<dbReference type="InterPro" id="IPR041645">
    <property type="entry name" value="ADAMTS_CR_2"/>
</dbReference>
<feature type="domain" description="Peptidase M12B" evidence="21">
    <location>
        <begin position="211"/>
        <end position="421"/>
    </location>
</feature>
<evidence type="ECO:0000256" key="5">
    <source>
        <dbReference type="ARBA" id="ARBA00022685"/>
    </source>
</evidence>
<evidence type="ECO:0000256" key="2">
    <source>
        <dbReference type="ARBA" id="ARBA00022525"/>
    </source>
</evidence>
<feature type="compositionally biased region" description="Basic and acidic residues" evidence="20">
    <location>
        <begin position="175"/>
        <end position="204"/>
    </location>
</feature>
<dbReference type="Pfam" id="PF05986">
    <property type="entry name" value="ADAMTS_spacer1"/>
    <property type="match status" value="1"/>
</dbReference>
<feature type="binding site" evidence="17">
    <location>
        <position position="419"/>
    </location>
    <ligand>
        <name>Ca(2+)</name>
        <dbReference type="ChEBI" id="CHEBI:29108"/>
        <label>2</label>
    </ligand>
</feature>
<dbReference type="Gene3D" id="2.20.100.10">
    <property type="entry name" value="Thrombospondin type-1 (TSP1) repeat"/>
    <property type="match status" value="5"/>
</dbReference>
<dbReference type="Proteomes" id="UP001181693">
    <property type="component" value="Unassembled WGS sequence"/>
</dbReference>
<comment type="caution">
    <text evidence="19">Lacks conserved residue(s) required for the propagation of feature annotation.</text>
</comment>
<protein>
    <recommendedName>
        <fullName evidence="25">A disintegrin and metalloproteinase with thrombospondin motifs 7</fullName>
    </recommendedName>
</protein>
<feature type="disulfide bond" evidence="18">
    <location>
        <begin position="461"/>
        <end position="491"/>
    </location>
</feature>
<accession>A0AAV3AVD3</accession>
<keyword evidence="10 17" id="KW-0862">Zinc</keyword>
<dbReference type="SUPFAM" id="SSF82895">
    <property type="entry name" value="TSP-1 type 1 repeat"/>
    <property type="match status" value="7"/>
</dbReference>
<organism evidence="23 24">
    <name type="scientific">Pyxicephalus adspersus</name>
    <name type="common">African bullfrog</name>
    <dbReference type="NCBI Taxonomy" id="30357"/>
    <lineage>
        <taxon>Eukaryota</taxon>
        <taxon>Metazoa</taxon>
        <taxon>Chordata</taxon>
        <taxon>Craniata</taxon>
        <taxon>Vertebrata</taxon>
        <taxon>Euteleostomi</taxon>
        <taxon>Amphibia</taxon>
        <taxon>Batrachia</taxon>
        <taxon>Anura</taxon>
        <taxon>Neobatrachia</taxon>
        <taxon>Ranoidea</taxon>
        <taxon>Pyxicephalidae</taxon>
        <taxon>Pyxicephalinae</taxon>
        <taxon>Pyxicephalus</taxon>
    </lineage>
</organism>
<evidence type="ECO:0000313" key="24">
    <source>
        <dbReference type="Proteomes" id="UP001181693"/>
    </source>
</evidence>
<dbReference type="FunFam" id="3.40.1620.60:FF:000004">
    <property type="entry name" value="A disintegrin and metalloproteinase with thrombospondin motifs 12"/>
    <property type="match status" value="1"/>
</dbReference>
<dbReference type="PROSITE" id="PS50215">
    <property type="entry name" value="ADAM_MEPRO"/>
    <property type="match status" value="1"/>
</dbReference>
<evidence type="ECO:0000259" key="22">
    <source>
        <dbReference type="PROSITE" id="PS50900"/>
    </source>
</evidence>
<feature type="disulfide bond" evidence="18">
    <location>
        <begin position="443"/>
        <end position="466"/>
    </location>
</feature>
<feature type="domain" description="PLAC" evidence="22">
    <location>
        <begin position="1242"/>
        <end position="1282"/>
    </location>
</feature>
<keyword evidence="12" id="KW-0865">Zymogen</keyword>
<dbReference type="FunFam" id="2.20.100.10:FF:000005">
    <property type="entry name" value="ADAM metallopeptidase with thrombospondin type 1 motif 9"/>
    <property type="match status" value="2"/>
</dbReference>
<comment type="subcellular location">
    <subcellularLocation>
        <location evidence="1">Secreted</location>
        <location evidence="1">Extracellular space</location>
        <location evidence="1">Extracellular matrix</location>
    </subcellularLocation>
</comment>
<dbReference type="InterPro" id="IPR000884">
    <property type="entry name" value="TSP1_rpt"/>
</dbReference>
<comment type="caution">
    <text evidence="23">The sequence shown here is derived from an EMBL/GenBank/DDBJ whole genome shotgun (WGS) entry which is preliminary data.</text>
</comment>
<keyword evidence="4" id="KW-0645">Protease</keyword>
<evidence type="ECO:0000259" key="21">
    <source>
        <dbReference type="PROSITE" id="PS50215"/>
    </source>
</evidence>
<evidence type="ECO:0000256" key="7">
    <source>
        <dbReference type="ARBA" id="ARBA00022729"/>
    </source>
</evidence>
<sequence length="1296" mass="145405">MNLSHYLPPSFTVDSDIVHPVRVDEHGSFLTFDLTPRNLQKRGLSSGSMPTTYYEIKYQGIKLTFNLSQNHQLLAPGYVSEWRSGGLKESRIISRPSSSCHMQGEVQTHRQLVGNAAISICSGLRGVFQLEHEDFIIEPLTTTAPPLGEAVPHRIYKRHLPEGQQPGYRSCGVRENPDSHRKLERRRERWEQSQKQRREHPISRRSISKEKWVETLVVADPKMVEYHGTNNVENYVLTVMNMVAGLFHDASIGNRINIVIVRLILLESEEEELKITHHADNSLRSFCKWQKSINMKSEDHPLHHDVAVLLTRRDICASMNRPCETLGLSHVSGMCQAHRSCNINEDTGLPTAFTVTHELGHSFGVQHDGNGNDCEPRGKRPHIMSPQLLYDTSPLTWSRCSRDYITRFLDRGWGLCLDDPPSKELLNFPSVPPGVLYDVGHQCRLQYGSTSTFCKDIDNVCNSLWCSVGTTCHSKLDAAVDGTTCGENKWCFGGDCVPVGHRPAAVDGSWGSWSSWSSCTRTCGAGIQSAERHCSNPTPRYGGRYCLGERKRYRVCNVTPCSLGVPSFRQVQCSQFDSVPYKGKLHQWSPVFISINPCELHCQSTTEYFAEKLRDAVIDGTPCFEGNTSRDMCINGICKNIGCDYEIDSNAVEDRCGVCHGDSSTCHTVHKTFDDSEGLGYVDIGLIPPGAREIRIEEVAEAGNFLALRSEDPEKYFLNGRWTIQWNGDYQAAGTTFTYTRTGNLENLTAPGPTYEPVWIQVIWWWVGEWQQCSITCGSGGVQKRTVLCIQRVGLDEQRALQPSYCQHLPKPESSIPCNHREPCPALWYHGNWSQCSVSCGEGFQHRDVYCDNALEGGSCDPSERPASKQVCTMPTCIPDFSIFEWTGSGGSSKENVNEIFPGHPRAFNHHSLEDNSISEGDFTNPGDGQGKAGKAYVDDFYYDYNFINFHEDLTYDPIEDNNIKEDKEVDQEYIPVHTVLTPSLGKSNIEIFSTESPNSLMTTAGPLQNTATFSNLQNNQNNVTENPKESACSTSCGLGAMWRSVVCTEDGNTTCDASTKPAPARRCYLRPCASWTVGNWSKCSRSCGTGVRIRDVQCVDTRDKRILRPFHCQSTIYKPRVQIVCHEQKCMEWYISSWRECSEECGGGMQQRLVTCPQTGRCDESLKPNSSRPCNENPCTTWAVGPWGQCTATCGGGIQRRQVKCVNKKTGMAEEDNNLCDHEPWPENIQKCNPQDCQQNKTSPCTRDRLTFSFCRTLRILGRCSLATVQAQCCHTCQAHSQSSRELTNQRLSRR</sequence>
<feature type="disulfide bond" evidence="18">
    <location>
        <begin position="316"/>
        <end position="323"/>
    </location>
</feature>
<dbReference type="PROSITE" id="PS50092">
    <property type="entry name" value="TSP1"/>
    <property type="match status" value="6"/>
</dbReference>
<dbReference type="InterPro" id="IPR050439">
    <property type="entry name" value="ADAMTS_ADAMTS-like"/>
</dbReference>
<evidence type="ECO:0008006" key="25">
    <source>
        <dbReference type="Google" id="ProtNLM"/>
    </source>
</evidence>
<feature type="disulfide bond" evidence="18">
    <location>
        <begin position="374"/>
        <end position="400"/>
    </location>
</feature>
<dbReference type="InterPro" id="IPR010909">
    <property type="entry name" value="PLAC"/>
</dbReference>
<dbReference type="GO" id="GO:0030198">
    <property type="term" value="P:extracellular matrix organization"/>
    <property type="evidence" value="ECO:0007669"/>
    <property type="project" value="InterPro"/>
</dbReference>
<evidence type="ECO:0000256" key="3">
    <source>
        <dbReference type="ARBA" id="ARBA00022530"/>
    </source>
</evidence>
<dbReference type="FunFam" id="2.60.120.830:FF:000001">
    <property type="entry name" value="A disintegrin and metalloproteinase with thrombospondin motifs 1"/>
    <property type="match status" value="1"/>
</dbReference>
<keyword evidence="13 18" id="KW-1015">Disulfide bond</keyword>
<dbReference type="GO" id="GO:0006508">
    <property type="term" value="P:proteolysis"/>
    <property type="evidence" value="ECO:0007669"/>
    <property type="project" value="UniProtKB-KW"/>
</dbReference>
<feature type="disulfide bond" evidence="18">
    <location>
        <begin position="534"/>
        <end position="546"/>
    </location>
</feature>
<dbReference type="GO" id="GO:0004222">
    <property type="term" value="F:metalloendopeptidase activity"/>
    <property type="evidence" value="ECO:0007669"/>
    <property type="project" value="InterPro"/>
</dbReference>
<comment type="cofactor">
    <cofactor evidence="17">
        <name>Zn(2+)</name>
        <dbReference type="ChEBI" id="CHEBI:29105"/>
    </cofactor>
    <text evidence="17">Binds 1 zinc ion per subunit.</text>
</comment>
<evidence type="ECO:0000256" key="13">
    <source>
        <dbReference type="ARBA" id="ARBA00023157"/>
    </source>
</evidence>
<dbReference type="CDD" id="cd04273">
    <property type="entry name" value="ZnMc_ADAMTS_like"/>
    <property type="match status" value="1"/>
</dbReference>
<evidence type="ECO:0000256" key="12">
    <source>
        <dbReference type="ARBA" id="ARBA00023145"/>
    </source>
</evidence>
<keyword evidence="3" id="KW-0272">Extracellular matrix</keyword>
<dbReference type="GO" id="GO:0046872">
    <property type="term" value="F:metal ion binding"/>
    <property type="evidence" value="ECO:0007669"/>
    <property type="project" value="UniProtKB-KW"/>
</dbReference>
<dbReference type="Pfam" id="PF00090">
    <property type="entry name" value="TSP_1"/>
    <property type="match status" value="2"/>
</dbReference>
<dbReference type="PANTHER" id="PTHR13723">
    <property type="entry name" value="ADAMTS A DISINTEGRIN AND METALLOPROTEASE WITH THROMBOSPONDIN MOTIFS PROTEASE"/>
    <property type="match status" value="1"/>
</dbReference>
<feature type="disulfide bond" evidence="18">
    <location>
        <begin position="454"/>
        <end position="472"/>
    </location>
</feature>
<evidence type="ECO:0000256" key="11">
    <source>
        <dbReference type="ARBA" id="ARBA00023049"/>
    </source>
</evidence>
<keyword evidence="11" id="KW-0482">Metalloprotease</keyword>
<evidence type="ECO:0000256" key="16">
    <source>
        <dbReference type="PIRSR" id="PIRSR613273-1"/>
    </source>
</evidence>
<feature type="binding site" evidence="17">
    <location>
        <position position="214"/>
    </location>
    <ligand>
        <name>Ca(2+)</name>
        <dbReference type="ChEBI" id="CHEBI:29108"/>
        <label>2</label>
    </ligand>
</feature>
<feature type="binding site" evidence="17">
    <location>
        <position position="305"/>
    </location>
    <ligand>
        <name>Ca(2+)</name>
        <dbReference type="ChEBI" id="CHEBI:29108"/>
        <label>1</label>
    </ligand>
</feature>
<feature type="disulfide bond" evidence="18">
    <location>
        <begin position="523"/>
        <end position="561"/>
    </location>
</feature>
<keyword evidence="17" id="KW-0106">Calcium</keyword>
<gene>
    <name evidence="23" type="ORF">GDO54_007635</name>
</gene>
<dbReference type="InterPro" id="IPR045371">
    <property type="entry name" value="ADAMTS_CR_3"/>
</dbReference>
<keyword evidence="8" id="KW-0677">Repeat</keyword>
<reference evidence="23" key="1">
    <citation type="thesis" date="2020" institute="ProQuest LLC" country="789 East Eisenhower Parkway, Ann Arbor, MI, USA">
        <title>Comparative Genomics and Chromosome Evolution.</title>
        <authorList>
            <person name="Mudd A.B."/>
        </authorList>
    </citation>
    <scope>NUCLEOTIDE SEQUENCE</scope>
    <source>
        <strain evidence="23">1538</strain>
        <tissue evidence="23">Blood</tissue>
    </source>
</reference>
<dbReference type="EMBL" id="DYDO01000002">
    <property type="protein sequence ID" value="DBA31870.1"/>
    <property type="molecule type" value="Genomic_DNA"/>
</dbReference>
<evidence type="ECO:0000256" key="10">
    <source>
        <dbReference type="ARBA" id="ARBA00022833"/>
    </source>
</evidence>
<evidence type="ECO:0000256" key="20">
    <source>
        <dbReference type="SAM" id="MobiDB-lite"/>
    </source>
</evidence>
<dbReference type="FunFam" id="3.40.390.10:FF:000001">
    <property type="entry name" value="A disintegrin and metalloproteinase with thrombospondin motifs 1"/>
    <property type="match status" value="1"/>
</dbReference>
<feature type="disulfide bond" evidence="18">
    <location>
        <begin position="485"/>
        <end position="496"/>
    </location>
</feature>
<dbReference type="GO" id="GO:0031012">
    <property type="term" value="C:extracellular matrix"/>
    <property type="evidence" value="ECO:0007669"/>
    <property type="project" value="TreeGrafter"/>
</dbReference>
<name>A0AAV3AVD3_PYXAD</name>
<dbReference type="SUPFAM" id="SSF55486">
    <property type="entry name" value="Metalloproteases ('zincins'), catalytic domain"/>
    <property type="match status" value="1"/>
</dbReference>
<evidence type="ECO:0000256" key="19">
    <source>
        <dbReference type="PROSITE-ProRule" id="PRU00276"/>
    </source>
</evidence>
<dbReference type="InterPro" id="IPR036383">
    <property type="entry name" value="TSP1_rpt_sf"/>
</dbReference>
<dbReference type="Gene3D" id="3.40.390.10">
    <property type="entry name" value="Collagenase (Catalytic Domain)"/>
    <property type="match status" value="1"/>
</dbReference>
<dbReference type="PRINTS" id="PR01857">
    <property type="entry name" value="ADAMTSFAMILY"/>
</dbReference>
<feature type="disulfide bond" evidence="18">
    <location>
        <begin position="335"/>
        <end position="416"/>
    </location>
</feature>
<keyword evidence="5" id="KW-0165">Cleavage on pair of basic residues</keyword>
<dbReference type="Pfam" id="PF19030">
    <property type="entry name" value="TSP1_ADAMTS"/>
    <property type="match status" value="5"/>
</dbReference>
<dbReference type="InterPro" id="IPR013273">
    <property type="entry name" value="ADAMTS/ADAMTS-like"/>
</dbReference>
<dbReference type="FunFam" id="2.20.100.10:FF:000006">
    <property type="entry name" value="A disintegrin and metalloproteinase with thrombospondin motifs 1"/>
    <property type="match status" value="1"/>
</dbReference>
<keyword evidence="14" id="KW-0325">Glycoprotein</keyword>
<dbReference type="Gene3D" id="2.60.120.830">
    <property type="match status" value="1"/>
</dbReference>
<proteinExistence type="predicted"/>
<feature type="active site" evidence="16 19">
    <location>
        <position position="358"/>
    </location>
</feature>
<evidence type="ECO:0000256" key="9">
    <source>
        <dbReference type="ARBA" id="ARBA00022801"/>
    </source>
</evidence>
<dbReference type="InterPro" id="IPR024079">
    <property type="entry name" value="MetalloPept_cat_dom_sf"/>
</dbReference>
<keyword evidence="24" id="KW-1185">Reference proteome</keyword>
<dbReference type="InterPro" id="IPR001590">
    <property type="entry name" value="Peptidase_M12B"/>
</dbReference>
<keyword evidence="7" id="KW-0732">Signal</keyword>
<dbReference type="PROSITE" id="PS50900">
    <property type="entry name" value="PLAC"/>
    <property type="match status" value="1"/>
</dbReference>
<dbReference type="SMART" id="SM00209">
    <property type="entry name" value="TSP1"/>
    <property type="match status" value="7"/>
</dbReference>
<evidence type="ECO:0000256" key="6">
    <source>
        <dbReference type="ARBA" id="ARBA00022723"/>
    </source>
</evidence>
<feature type="binding site" description="in inhibited form" evidence="17">
    <location>
        <position position="171"/>
    </location>
    <ligand>
        <name>Zn(2+)</name>
        <dbReference type="ChEBI" id="CHEBI:29105"/>
        <note>catalytic</note>
    </ligand>
</feature>
<evidence type="ECO:0000256" key="14">
    <source>
        <dbReference type="ARBA" id="ARBA00023180"/>
    </source>
</evidence>
<feature type="disulfide bond" evidence="18">
    <location>
        <begin position="519"/>
        <end position="556"/>
    </location>
</feature>
<evidence type="ECO:0000256" key="18">
    <source>
        <dbReference type="PIRSR" id="PIRSR613273-3"/>
    </source>
</evidence>
<evidence type="ECO:0000256" key="1">
    <source>
        <dbReference type="ARBA" id="ARBA00004498"/>
    </source>
</evidence>
<feature type="binding site" evidence="17">
    <location>
        <position position="416"/>
    </location>
    <ligand>
        <name>Ca(2+)</name>
        <dbReference type="ChEBI" id="CHEBI:29108"/>
        <label>1</label>
    </ligand>
</feature>
<evidence type="ECO:0000256" key="17">
    <source>
        <dbReference type="PIRSR" id="PIRSR613273-2"/>
    </source>
</evidence>
<feature type="binding site" evidence="17 19">
    <location>
        <position position="367"/>
    </location>
    <ligand>
        <name>Zn(2+)</name>
        <dbReference type="ChEBI" id="CHEBI:29105"/>
        <note>catalytic</note>
    </ligand>
</feature>